<dbReference type="Proteomes" id="UP000307440">
    <property type="component" value="Unassembled WGS sequence"/>
</dbReference>
<accession>A0A5C3KIU2</accession>
<evidence type="ECO:0000313" key="3">
    <source>
        <dbReference type="Proteomes" id="UP000307440"/>
    </source>
</evidence>
<sequence>MQQAEWREYLKTKMSHVTAHQTAWVHFQLVTSQATREHMDLRVFSSKQPDALKRAIHQVFERVSGLDKTSPIQLACVRRCVIKKHNRYREPFRKTFTVEHLIQFTECHKLKQLRRGDSTHISSHNEERMYGSVEGLNFSQGRKDTIPAQEASTSENGTEFGKLSLEMKKLLRSVDLEWLGRRFELNGIVTQDQMFMLRDSTELLNRIIGILRHPMEGDESDGKALTPFQEEEFLYDNAQSLRHKVAWARHTSSSGPFRPWIETTVPTQPSVLLKFQTTLQNIFKIKTFNEWTSFRTMLGKLCRRYLDIDKTGIAQYKRIKEVQRGLAARFPTVIMEDGLHAPVLRQYIVKFHDRQRHMQMQFVGGSLNQSGNEAKSDDDYAQESESDIASGSEEEVENYLLEVEPEIVDQHHGAYDRKGLEVFPYPKRAFAAKNSIFRFNLGELAFGTSFATPQDFYIRKSPLQQHTKRSTATNLDDTMAEVKHLLRGTGLLWMVGRFQKVGLVTKEGLIRTGRNKTLLERMIGIRLRTPVAGDDSKGRVLTAFEQNALAVAFLNFVKEKKGHA</sequence>
<name>A0A5C3KIU2_COPMA</name>
<feature type="region of interest" description="Disordered" evidence="1">
    <location>
        <begin position="366"/>
        <end position="393"/>
    </location>
</feature>
<organism evidence="2 3">
    <name type="scientific">Coprinopsis marcescibilis</name>
    <name type="common">Agaric fungus</name>
    <name type="synonym">Psathyrella marcescibilis</name>
    <dbReference type="NCBI Taxonomy" id="230819"/>
    <lineage>
        <taxon>Eukaryota</taxon>
        <taxon>Fungi</taxon>
        <taxon>Dikarya</taxon>
        <taxon>Basidiomycota</taxon>
        <taxon>Agaricomycotina</taxon>
        <taxon>Agaricomycetes</taxon>
        <taxon>Agaricomycetidae</taxon>
        <taxon>Agaricales</taxon>
        <taxon>Agaricineae</taxon>
        <taxon>Psathyrellaceae</taxon>
        <taxon>Coprinopsis</taxon>
    </lineage>
</organism>
<gene>
    <name evidence="2" type="ORF">FA15DRAFT_697074</name>
</gene>
<feature type="compositionally biased region" description="Acidic residues" evidence="1">
    <location>
        <begin position="379"/>
        <end position="393"/>
    </location>
</feature>
<proteinExistence type="predicted"/>
<keyword evidence="3" id="KW-1185">Reference proteome</keyword>
<evidence type="ECO:0000313" key="2">
    <source>
        <dbReference type="EMBL" id="TFK20181.1"/>
    </source>
</evidence>
<protein>
    <submittedName>
        <fullName evidence="2">Uncharacterized protein</fullName>
    </submittedName>
</protein>
<evidence type="ECO:0000256" key="1">
    <source>
        <dbReference type="SAM" id="MobiDB-lite"/>
    </source>
</evidence>
<dbReference type="AlphaFoldDB" id="A0A5C3KIU2"/>
<dbReference type="EMBL" id="ML210309">
    <property type="protein sequence ID" value="TFK20181.1"/>
    <property type="molecule type" value="Genomic_DNA"/>
</dbReference>
<reference evidence="2 3" key="1">
    <citation type="journal article" date="2019" name="Nat. Ecol. Evol.">
        <title>Megaphylogeny resolves global patterns of mushroom evolution.</title>
        <authorList>
            <person name="Varga T."/>
            <person name="Krizsan K."/>
            <person name="Foldi C."/>
            <person name="Dima B."/>
            <person name="Sanchez-Garcia M."/>
            <person name="Sanchez-Ramirez S."/>
            <person name="Szollosi G.J."/>
            <person name="Szarkandi J.G."/>
            <person name="Papp V."/>
            <person name="Albert L."/>
            <person name="Andreopoulos W."/>
            <person name="Angelini C."/>
            <person name="Antonin V."/>
            <person name="Barry K.W."/>
            <person name="Bougher N.L."/>
            <person name="Buchanan P."/>
            <person name="Buyck B."/>
            <person name="Bense V."/>
            <person name="Catcheside P."/>
            <person name="Chovatia M."/>
            <person name="Cooper J."/>
            <person name="Damon W."/>
            <person name="Desjardin D."/>
            <person name="Finy P."/>
            <person name="Geml J."/>
            <person name="Haridas S."/>
            <person name="Hughes K."/>
            <person name="Justo A."/>
            <person name="Karasinski D."/>
            <person name="Kautmanova I."/>
            <person name="Kiss B."/>
            <person name="Kocsube S."/>
            <person name="Kotiranta H."/>
            <person name="LaButti K.M."/>
            <person name="Lechner B.E."/>
            <person name="Liimatainen K."/>
            <person name="Lipzen A."/>
            <person name="Lukacs Z."/>
            <person name="Mihaltcheva S."/>
            <person name="Morgado L.N."/>
            <person name="Niskanen T."/>
            <person name="Noordeloos M.E."/>
            <person name="Ohm R.A."/>
            <person name="Ortiz-Santana B."/>
            <person name="Ovrebo C."/>
            <person name="Racz N."/>
            <person name="Riley R."/>
            <person name="Savchenko A."/>
            <person name="Shiryaev A."/>
            <person name="Soop K."/>
            <person name="Spirin V."/>
            <person name="Szebenyi C."/>
            <person name="Tomsovsky M."/>
            <person name="Tulloss R.E."/>
            <person name="Uehling J."/>
            <person name="Grigoriev I.V."/>
            <person name="Vagvolgyi C."/>
            <person name="Papp T."/>
            <person name="Martin F.M."/>
            <person name="Miettinen O."/>
            <person name="Hibbett D.S."/>
            <person name="Nagy L.G."/>
        </authorList>
    </citation>
    <scope>NUCLEOTIDE SEQUENCE [LARGE SCALE GENOMIC DNA]</scope>
    <source>
        <strain evidence="2 3">CBS 121175</strain>
    </source>
</reference>